<reference evidence="1" key="1">
    <citation type="journal article" date="2021" name="PeerJ">
        <title>Extensive microbial diversity within the chicken gut microbiome revealed by metagenomics and culture.</title>
        <authorList>
            <person name="Gilroy R."/>
            <person name="Ravi A."/>
            <person name="Getino M."/>
            <person name="Pursley I."/>
            <person name="Horton D.L."/>
            <person name="Alikhan N.F."/>
            <person name="Baker D."/>
            <person name="Gharbi K."/>
            <person name="Hall N."/>
            <person name="Watson M."/>
            <person name="Adriaenssens E.M."/>
            <person name="Foster-Nyarko E."/>
            <person name="Jarju S."/>
            <person name="Secka A."/>
            <person name="Antonio M."/>
            <person name="Oren A."/>
            <person name="Chaudhuri R.R."/>
            <person name="La Ragione R."/>
            <person name="Hildebrand F."/>
            <person name="Pallen M.J."/>
        </authorList>
    </citation>
    <scope>NUCLEOTIDE SEQUENCE</scope>
    <source>
        <strain evidence="1">ChiGjej1B1-14440</strain>
    </source>
</reference>
<comment type="caution">
    <text evidence="1">The sequence shown here is derived from an EMBL/GenBank/DDBJ whole genome shotgun (WGS) entry which is preliminary data.</text>
</comment>
<accession>A0A9D1XJ26</accession>
<dbReference type="AlphaFoldDB" id="A0A9D1XJ26"/>
<proteinExistence type="predicted"/>
<name>A0A9D1XJ26_9FIRM</name>
<evidence type="ECO:0000313" key="2">
    <source>
        <dbReference type="Proteomes" id="UP000886724"/>
    </source>
</evidence>
<reference evidence="1" key="2">
    <citation type="submission" date="2021-04" db="EMBL/GenBank/DDBJ databases">
        <authorList>
            <person name="Gilroy R."/>
        </authorList>
    </citation>
    <scope>NUCLEOTIDE SEQUENCE</scope>
    <source>
        <strain evidence="1">ChiGjej1B1-14440</strain>
    </source>
</reference>
<sequence>IWLMPQAPLKYDGTIRIYSLQEKVESGIPLKEKEAYDKIKIATIYTSSKHEISQKYEQNDELLRVVMLLFGMSGRSVQEIRGILEKEYGFKMSEELKKGVENMCNLAQGLIIENRTAGRMEGKAEEKYEILINLLEQTDISLKRIMKIVGLVKKEEVKEMTDRLIEDLTLKEGYINGKPTTITIERIVSEKDEVV</sequence>
<protein>
    <submittedName>
        <fullName evidence="1">Uncharacterized protein</fullName>
    </submittedName>
</protein>
<dbReference type="EMBL" id="DXET01000013">
    <property type="protein sequence ID" value="HIX80433.1"/>
    <property type="molecule type" value="Genomic_DNA"/>
</dbReference>
<organism evidence="1 2">
    <name type="scientific">Candidatus Erysipelatoclostridium merdavium</name>
    <dbReference type="NCBI Taxonomy" id="2838566"/>
    <lineage>
        <taxon>Bacteria</taxon>
        <taxon>Bacillati</taxon>
        <taxon>Bacillota</taxon>
        <taxon>Erysipelotrichia</taxon>
        <taxon>Erysipelotrichales</taxon>
        <taxon>Erysipelotrichales incertae sedis</taxon>
    </lineage>
</organism>
<gene>
    <name evidence="1" type="ORF">H9980_00450</name>
</gene>
<evidence type="ECO:0000313" key="1">
    <source>
        <dbReference type="EMBL" id="HIX80433.1"/>
    </source>
</evidence>
<dbReference type="Proteomes" id="UP000886724">
    <property type="component" value="Unassembled WGS sequence"/>
</dbReference>
<feature type="non-terminal residue" evidence="1">
    <location>
        <position position="1"/>
    </location>
</feature>